<feature type="region of interest" description="Disordered" evidence="2">
    <location>
        <begin position="308"/>
        <end position="370"/>
    </location>
</feature>
<gene>
    <name evidence="3" type="ORF">BJ554DRAFT_1544</name>
</gene>
<keyword evidence="1" id="KW-0175">Coiled coil</keyword>
<evidence type="ECO:0000256" key="1">
    <source>
        <dbReference type="SAM" id="Coils"/>
    </source>
</evidence>
<feature type="compositionally biased region" description="Basic and acidic residues" evidence="2">
    <location>
        <begin position="331"/>
        <end position="364"/>
    </location>
</feature>
<evidence type="ECO:0000256" key="2">
    <source>
        <dbReference type="SAM" id="MobiDB-lite"/>
    </source>
</evidence>
<evidence type="ECO:0000313" key="3">
    <source>
        <dbReference type="EMBL" id="KAG5463133.1"/>
    </source>
</evidence>
<feature type="compositionally biased region" description="Basic and acidic residues" evidence="2">
    <location>
        <begin position="243"/>
        <end position="259"/>
    </location>
</feature>
<feature type="compositionally biased region" description="Pro residues" evidence="2">
    <location>
        <begin position="315"/>
        <end position="324"/>
    </location>
</feature>
<feature type="compositionally biased region" description="Polar residues" evidence="2">
    <location>
        <begin position="260"/>
        <end position="269"/>
    </location>
</feature>
<keyword evidence="4" id="KW-1185">Reference proteome</keyword>
<feature type="non-terminal residue" evidence="3">
    <location>
        <position position="1"/>
    </location>
</feature>
<feature type="coiled-coil region" evidence="1">
    <location>
        <begin position="184"/>
        <end position="232"/>
    </location>
</feature>
<name>A0A8H8DLX6_9FUNG</name>
<accession>A0A8H8DLX6</accession>
<organism evidence="3 4">
    <name type="scientific">Olpidium bornovanus</name>
    <dbReference type="NCBI Taxonomy" id="278681"/>
    <lineage>
        <taxon>Eukaryota</taxon>
        <taxon>Fungi</taxon>
        <taxon>Fungi incertae sedis</taxon>
        <taxon>Olpidiomycota</taxon>
        <taxon>Olpidiomycotina</taxon>
        <taxon>Olpidiomycetes</taxon>
        <taxon>Olpidiales</taxon>
        <taxon>Olpidiaceae</taxon>
        <taxon>Olpidium</taxon>
    </lineage>
</organism>
<dbReference type="AlphaFoldDB" id="A0A8H8DLX6"/>
<comment type="caution">
    <text evidence="3">The sequence shown here is derived from an EMBL/GenBank/DDBJ whole genome shotgun (WGS) entry which is preliminary data.</text>
</comment>
<sequence>WKLKTRAEETNAAKSHQICTLLVGKLVADVAERVRSNQVEEQKKASSADIVVFVRRQRVLLPCCGPCFPVNKKRRHTNPADNNVRCFAWGDATPAPDVRQRSSGSRQARGILPGGDGRLDGAMWTNCTRAWTLSTRRKKSQPSSYELQSEQIAMCLLSLFPKLSLLRDEILTAITPSIDLRYEAMAAQRTLRENEREIAQQRDRIGELENKVAKTEDELKAAQASLEVEKKANEVSLARLRNGPREERKGREKQREASVTRESTVNARRSQPFKALRSDHAKEAAEKNEQIACVVVAGGKLRAKSLEHNLNTAGPPTPPPPSPHFHPSRSLKKDKGELEAAIALRDEEKKADVEKKEKEKEAEGCKCAIM</sequence>
<dbReference type="Proteomes" id="UP000673691">
    <property type="component" value="Unassembled WGS sequence"/>
</dbReference>
<reference evidence="3 4" key="1">
    <citation type="journal article" name="Sci. Rep.">
        <title>Genome-scale phylogenetic analyses confirm Olpidium as the closest living zoosporic fungus to the non-flagellated, terrestrial fungi.</title>
        <authorList>
            <person name="Chang Y."/>
            <person name="Rochon D."/>
            <person name="Sekimoto S."/>
            <person name="Wang Y."/>
            <person name="Chovatia M."/>
            <person name="Sandor L."/>
            <person name="Salamov A."/>
            <person name="Grigoriev I.V."/>
            <person name="Stajich J.E."/>
            <person name="Spatafora J.W."/>
        </authorList>
    </citation>
    <scope>NUCLEOTIDE SEQUENCE [LARGE SCALE GENOMIC DNA]</scope>
    <source>
        <strain evidence="3">S191</strain>
    </source>
</reference>
<dbReference type="EMBL" id="JAEFCI010001090">
    <property type="protein sequence ID" value="KAG5463133.1"/>
    <property type="molecule type" value="Genomic_DNA"/>
</dbReference>
<evidence type="ECO:0000313" key="4">
    <source>
        <dbReference type="Proteomes" id="UP000673691"/>
    </source>
</evidence>
<protein>
    <submittedName>
        <fullName evidence="3">Uncharacterized protein</fullName>
    </submittedName>
</protein>
<feature type="region of interest" description="Disordered" evidence="2">
    <location>
        <begin position="237"/>
        <end position="273"/>
    </location>
</feature>
<proteinExistence type="predicted"/>